<evidence type="ECO:0000313" key="5">
    <source>
        <dbReference type="EMBL" id="OSX67863.1"/>
    </source>
</evidence>
<keyword evidence="4" id="KW-0732">Signal</keyword>
<feature type="region of interest" description="Disordered" evidence="2">
    <location>
        <begin position="242"/>
        <end position="279"/>
    </location>
</feature>
<protein>
    <submittedName>
        <fullName evidence="5">Uncharacterized protein</fullName>
    </submittedName>
</protein>
<accession>A0A1X6NHM0</accession>
<feature type="region of interest" description="Disordered" evidence="2">
    <location>
        <begin position="337"/>
        <end position="362"/>
    </location>
</feature>
<dbReference type="OrthoDB" id="3245083at2759"/>
<evidence type="ECO:0000256" key="2">
    <source>
        <dbReference type="SAM" id="MobiDB-lite"/>
    </source>
</evidence>
<dbReference type="Proteomes" id="UP000194127">
    <property type="component" value="Unassembled WGS sequence"/>
</dbReference>
<feature type="chain" id="PRO_5010877163" evidence="4">
    <location>
        <begin position="27"/>
        <end position="455"/>
    </location>
</feature>
<name>A0A1X6NHM0_9APHY</name>
<feature type="coiled-coil region" evidence="1">
    <location>
        <begin position="197"/>
        <end position="224"/>
    </location>
</feature>
<keyword evidence="3" id="KW-0812">Transmembrane</keyword>
<dbReference type="RefSeq" id="XP_024344657.1">
    <property type="nucleotide sequence ID" value="XM_024481789.1"/>
</dbReference>
<feature type="compositionally biased region" description="Polar residues" evidence="2">
    <location>
        <begin position="119"/>
        <end position="147"/>
    </location>
</feature>
<keyword evidence="3" id="KW-0472">Membrane</keyword>
<feature type="signal peptide" evidence="4">
    <location>
        <begin position="1"/>
        <end position="26"/>
    </location>
</feature>
<dbReference type="AlphaFoldDB" id="A0A1X6NHM0"/>
<feature type="region of interest" description="Disordered" evidence="2">
    <location>
        <begin position="119"/>
        <end position="164"/>
    </location>
</feature>
<sequence>MRKPKRFSLPLFQLTILSASLRQVVGAAHSASVTWMSPSVGDVFASGDTIVGQWSSQDGFAQPSFSLCSSSDGDSDDGGENCGADVWPIVNQDSGSYLIYLSTPDISTAARVYLRMDDNSGQTTESPQFSLSPISSNSSTGSLTNPNATSIPLASPSASAASSLQPLPDLASTAMPAPTAAYAVPLSLVVSVLLAACGLAVRQRRKLQQEREQEEQKLKEKTWYERQNEKNDAFTRFPGIRRQRSRLSNPGSVGASEVGMRGGSAESIRSGWGSRASSPTAAMSADGSCRGFPDLHADFHSRLHSKVDDDQLSLYSVASLKRQPMVRRATREVFCPRPQTRPDMHTLPRGHAPGRTPGQRRAGRVTASAFRAGVSPVPPVMSRFLSGASEWDYGVRKSSQRRREERVNASVEDEVVECYFMPSPVPPAQPERLHVRRYTADVDKPLPEKPGSEKW</sequence>
<gene>
    <name evidence="5" type="ORF">POSPLADRAFT_1064327</name>
</gene>
<evidence type="ECO:0000313" key="6">
    <source>
        <dbReference type="Proteomes" id="UP000194127"/>
    </source>
</evidence>
<reference evidence="5 6" key="1">
    <citation type="submission" date="2017-04" db="EMBL/GenBank/DDBJ databases">
        <title>Genome Sequence of the Model Brown-Rot Fungus Postia placenta SB12.</title>
        <authorList>
            <consortium name="DOE Joint Genome Institute"/>
            <person name="Gaskell J."/>
            <person name="Kersten P."/>
            <person name="Larrondo L.F."/>
            <person name="Canessa P."/>
            <person name="Martinez D."/>
            <person name="Hibbett D."/>
            <person name="Schmoll M."/>
            <person name="Kubicek C.P."/>
            <person name="Martinez A.T."/>
            <person name="Yadav J."/>
            <person name="Master E."/>
            <person name="Magnuson J.K."/>
            <person name="James T."/>
            <person name="Yaver D."/>
            <person name="Berka R."/>
            <person name="Labutti K."/>
            <person name="Lipzen A."/>
            <person name="Aerts A."/>
            <person name="Barry K."/>
            <person name="Henrissat B."/>
            <person name="Blanchette R."/>
            <person name="Grigoriev I."/>
            <person name="Cullen D."/>
        </authorList>
    </citation>
    <scope>NUCLEOTIDE SEQUENCE [LARGE SCALE GENOMIC DNA]</scope>
    <source>
        <strain evidence="5 6">MAD-698-R-SB12</strain>
    </source>
</reference>
<feature type="compositionally biased region" description="Low complexity" evidence="2">
    <location>
        <begin position="148"/>
        <end position="164"/>
    </location>
</feature>
<organism evidence="5 6">
    <name type="scientific">Postia placenta MAD-698-R-SB12</name>
    <dbReference type="NCBI Taxonomy" id="670580"/>
    <lineage>
        <taxon>Eukaryota</taxon>
        <taxon>Fungi</taxon>
        <taxon>Dikarya</taxon>
        <taxon>Basidiomycota</taxon>
        <taxon>Agaricomycotina</taxon>
        <taxon>Agaricomycetes</taxon>
        <taxon>Polyporales</taxon>
        <taxon>Adustoporiaceae</taxon>
        <taxon>Rhodonia</taxon>
    </lineage>
</organism>
<evidence type="ECO:0000256" key="4">
    <source>
        <dbReference type="SAM" id="SignalP"/>
    </source>
</evidence>
<proteinExistence type="predicted"/>
<evidence type="ECO:0000256" key="1">
    <source>
        <dbReference type="SAM" id="Coils"/>
    </source>
</evidence>
<keyword evidence="1" id="KW-0175">Coiled coil</keyword>
<feature type="transmembrane region" description="Helical" evidence="3">
    <location>
        <begin position="180"/>
        <end position="201"/>
    </location>
</feature>
<keyword evidence="6" id="KW-1185">Reference proteome</keyword>
<keyword evidence="3" id="KW-1133">Transmembrane helix</keyword>
<evidence type="ECO:0000256" key="3">
    <source>
        <dbReference type="SAM" id="Phobius"/>
    </source>
</evidence>
<dbReference type="GeneID" id="36326739"/>
<dbReference type="EMBL" id="KZ110591">
    <property type="protein sequence ID" value="OSX67863.1"/>
    <property type="molecule type" value="Genomic_DNA"/>
</dbReference>